<dbReference type="Proteomes" id="UP000812440">
    <property type="component" value="Chromosome 1"/>
</dbReference>
<proteinExistence type="predicted"/>
<sequence>MATITIRRYRNSDHDAVCLLFSEGNMEHVTAAYFYILRVPRVYIPLLLLFGCMLMVTNSYLLSVLGLSALVAVGWWSLNSRYHQYVSSRLKGDLYDIDDSYMEKTNCCFWVAEIDGGVVGTVAVRPAEDSDDEMILKRLCVAKSQRKKGIGKALCMKVIDYARERGYKAVSLETDVIQYDAQTLYERMGFNKYTVQIRPNLFGKCTTFSSFWYRYEIKS</sequence>
<feature type="transmembrane region" description="Helical" evidence="2">
    <location>
        <begin position="46"/>
        <end position="78"/>
    </location>
</feature>
<dbReference type="EMBL" id="JAACNH010000001">
    <property type="protein sequence ID" value="KAG8453249.1"/>
    <property type="molecule type" value="Genomic_DNA"/>
</dbReference>
<protein>
    <recommendedName>
        <fullName evidence="3">N-acetyltransferase domain-containing protein</fullName>
    </recommendedName>
</protein>
<name>A0A8T2K7Q9_9PIPI</name>
<dbReference type="InterPro" id="IPR016181">
    <property type="entry name" value="Acyl_CoA_acyltransferase"/>
</dbReference>
<organism evidence="4 5">
    <name type="scientific">Hymenochirus boettgeri</name>
    <name type="common">Congo dwarf clawed frog</name>
    <dbReference type="NCBI Taxonomy" id="247094"/>
    <lineage>
        <taxon>Eukaryota</taxon>
        <taxon>Metazoa</taxon>
        <taxon>Chordata</taxon>
        <taxon>Craniata</taxon>
        <taxon>Vertebrata</taxon>
        <taxon>Euteleostomi</taxon>
        <taxon>Amphibia</taxon>
        <taxon>Batrachia</taxon>
        <taxon>Anura</taxon>
        <taxon>Pipoidea</taxon>
        <taxon>Pipidae</taxon>
        <taxon>Pipinae</taxon>
        <taxon>Hymenochirus</taxon>
    </lineage>
</organism>
<dbReference type="InterPro" id="IPR050769">
    <property type="entry name" value="NAT_camello-type"/>
</dbReference>
<dbReference type="CDD" id="cd04301">
    <property type="entry name" value="NAT_SF"/>
    <property type="match status" value="1"/>
</dbReference>
<dbReference type="GO" id="GO:0008080">
    <property type="term" value="F:N-acetyltransferase activity"/>
    <property type="evidence" value="ECO:0007669"/>
    <property type="project" value="InterPro"/>
</dbReference>
<dbReference type="Gene3D" id="3.40.630.30">
    <property type="match status" value="1"/>
</dbReference>
<dbReference type="PROSITE" id="PS51186">
    <property type="entry name" value="GNAT"/>
    <property type="match status" value="1"/>
</dbReference>
<keyword evidence="5" id="KW-1185">Reference proteome</keyword>
<dbReference type="OrthoDB" id="41532at2759"/>
<accession>A0A8T2K7Q9</accession>
<dbReference type="PANTHER" id="PTHR13947">
    <property type="entry name" value="GNAT FAMILY N-ACETYLTRANSFERASE"/>
    <property type="match status" value="1"/>
</dbReference>
<feature type="domain" description="N-acetyltransferase" evidence="3">
    <location>
        <begin position="62"/>
        <end position="218"/>
    </location>
</feature>
<dbReference type="AlphaFoldDB" id="A0A8T2K7Q9"/>
<dbReference type="PANTHER" id="PTHR13947:SF61">
    <property type="entry name" value="N-ACETYLTRANSFERASE CAMELLO-RELATED"/>
    <property type="match status" value="1"/>
</dbReference>
<dbReference type="Pfam" id="PF00583">
    <property type="entry name" value="Acetyltransf_1"/>
    <property type="match status" value="1"/>
</dbReference>
<evidence type="ECO:0000256" key="2">
    <source>
        <dbReference type="SAM" id="Phobius"/>
    </source>
</evidence>
<evidence type="ECO:0000313" key="4">
    <source>
        <dbReference type="EMBL" id="KAG8453249.1"/>
    </source>
</evidence>
<comment type="caution">
    <text evidence="4">The sequence shown here is derived from an EMBL/GenBank/DDBJ whole genome shotgun (WGS) entry which is preliminary data.</text>
</comment>
<evidence type="ECO:0000259" key="3">
    <source>
        <dbReference type="PROSITE" id="PS51186"/>
    </source>
</evidence>
<gene>
    <name evidence="4" type="ORF">GDO86_000035</name>
</gene>
<evidence type="ECO:0000256" key="1">
    <source>
        <dbReference type="ARBA" id="ARBA00022679"/>
    </source>
</evidence>
<keyword evidence="2" id="KW-1133">Transmembrane helix</keyword>
<evidence type="ECO:0000313" key="5">
    <source>
        <dbReference type="Proteomes" id="UP000812440"/>
    </source>
</evidence>
<reference evidence="4" key="1">
    <citation type="thesis" date="2020" institute="ProQuest LLC" country="789 East Eisenhower Parkway, Ann Arbor, MI, USA">
        <title>Comparative Genomics and Chromosome Evolution.</title>
        <authorList>
            <person name="Mudd A.B."/>
        </authorList>
    </citation>
    <scope>NUCLEOTIDE SEQUENCE</scope>
    <source>
        <strain evidence="4">Female2</strain>
        <tissue evidence="4">Blood</tissue>
    </source>
</reference>
<dbReference type="InterPro" id="IPR000182">
    <property type="entry name" value="GNAT_dom"/>
</dbReference>
<keyword evidence="2" id="KW-0472">Membrane</keyword>
<keyword evidence="1" id="KW-0808">Transferase</keyword>
<keyword evidence="2" id="KW-0812">Transmembrane</keyword>
<dbReference type="SUPFAM" id="SSF55729">
    <property type="entry name" value="Acyl-CoA N-acyltransferases (Nat)"/>
    <property type="match status" value="1"/>
</dbReference>